<dbReference type="SUPFAM" id="SSF52096">
    <property type="entry name" value="ClpP/crotonase"/>
    <property type="match status" value="1"/>
</dbReference>
<sequence length="267" mass="28310">MNFQPVPGLLAQLPLLRAQADGPIVHLQLARPDKRNAINDELVAQIHTAFVNLPAQARVAIVSGEGEHFCAGLDLSELNERDVGEGIEHSRRWHAAFEQVQFGRVPVIAVLHGAVVGGGLELAASAHLRVAEPSAFYALPEGQRGIFVGGGGSARIPRLVGVSTMTDMMLTGRVLDAHEGHSAGLSHYLVEAGAGLRHAMQLARKVATNAPLSNFAVMHALPRIADMAQGDGLFVESLMSAIAQGDDAAKQRVRDFLEKRAAKVGVA</sequence>
<dbReference type="CDD" id="cd06558">
    <property type="entry name" value="crotonase-like"/>
    <property type="match status" value="1"/>
</dbReference>
<dbReference type="InterPro" id="IPR001753">
    <property type="entry name" value="Enoyl-CoA_hydra/iso"/>
</dbReference>
<comment type="caution">
    <text evidence="3">The sequence shown here is derived from an EMBL/GenBank/DDBJ whole genome shotgun (WGS) entry which is preliminary data.</text>
</comment>
<evidence type="ECO:0000256" key="1">
    <source>
        <dbReference type="ARBA" id="ARBA00005254"/>
    </source>
</evidence>
<dbReference type="InterPro" id="IPR014748">
    <property type="entry name" value="Enoyl-CoA_hydra_C"/>
</dbReference>
<organism evidence="3 4">
    <name type="scientific">Caldimonas mangrovi</name>
    <dbReference type="NCBI Taxonomy" id="2944811"/>
    <lineage>
        <taxon>Bacteria</taxon>
        <taxon>Pseudomonadati</taxon>
        <taxon>Pseudomonadota</taxon>
        <taxon>Betaproteobacteria</taxon>
        <taxon>Burkholderiales</taxon>
        <taxon>Sphaerotilaceae</taxon>
        <taxon>Caldimonas</taxon>
    </lineage>
</organism>
<keyword evidence="2" id="KW-0456">Lyase</keyword>
<name>A0ABT0YVL1_9BURK</name>
<dbReference type="NCBIfam" id="NF006013">
    <property type="entry name" value="PRK08150.1"/>
    <property type="match status" value="1"/>
</dbReference>
<accession>A0ABT0YVL1</accession>
<evidence type="ECO:0000256" key="2">
    <source>
        <dbReference type="ARBA" id="ARBA00023239"/>
    </source>
</evidence>
<gene>
    <name evidence="3" type="ORF">M8A51_24935</name>
</gene>
<dbReference type="EMBL" id="JAMKFE010000023">
    <property type="protein sequence ID" value="MCM5682790.1"/>
    <property type="molecule type" value="Genomic_DNA"/>
</dbReference>
<reference evidence="3" key="1">
    <citation type="submission" date="2022-05" db="EMBL/GenBank/DDBJ databases">
        <title>Schlegelella sp. nov., isolated from mangrove soil.</title>
        <authorList>
            <person name="Liu Y."/>
            <person name="Ge X."/>
            <person name="Liu W."/>
        </authorList>
    </citation>
    <scope>NUCLEOTIDE SEQUENCE</scope>
    <source>
        <strain evidence="3">S2-27</strain>
    </source>
</reference>
<dbReference type="InterPro" id="IPR029045">
    <property type="entry name" value="ClpP/crotonase-like_dom_sf"/>
</dbReference>
<protein>
    <submittedName>
        <fullName evidence="3">Crotonase/enoyl-CoA hydratase family protein</fullName>
    </submittedName>
</protein>
<comment type="similarity">
    <text evidence="1">Belongs to the enoyl-CoA hydratase/isomerase family.</text>
</comment>
<dbReference type="Proteomes" id="UP001165541">
    <property type="component" value="Unassembled WGS sequence"/>
</dbReference>
<dbReference type="Pfam" id="PF00378">
    <property type="entry name" value="ECH_1"/>
    <property type="match status" value="1"/>
</dbReference>
<proteinExistence type="inferred from homology"/>
<dbReference type="PANTHER" id="PTHR11941">
    <property type="entry name" value="ENOYL-COA HYDRATASE-RELATED"/>
    <property type="match status" value="1"/>
</dbReference>
<evidence type="ECO:0000313" key="4">
    <source>
        <dbReference type="Proteomes" id="UP001165541"/>
    </source>
</evidence>
<evidence type="ECO:0000313" key="3">
    <source>
        <dbReference type="EMBL" id="MCM5682790.1"/>
    </source>
</evidence>
<keyword evidence="4" id="KW-1185">Reference proteome</keyword>
<dbReference type="PANTHER" id="PTHR11941:SF54">
    <property type="entry name" value="ENOYL-COA HYDRATASE, MITOCHONDRIAL"/>
    <property type="match status" value="1"/>
</dbReference>
<dbReference type="Gene3D" id="1.10.12.10">
    <property type="entry name" value="Lyase 2-enoyl-coa Hydratase, Chain A, domain 2"/>
    <property type="match status" value="1"/>
</dbReference>
<dbReference type="Gene3D" id="3.90.226.10">
    <property type="entry name" value="2-enoyl-CoA Hydratase, Chain A, domain 1"/>
    <property type="match status" value="1"/>
</dbReference>